<name>A0A4R0R728_9APHY</name>
<reference evidence="2 3" key="1">
    <citation type="submission" date="2018-11" db="EMBL/GenBank/DDBJ databases">
        <title>Genome assembly of Steccherinum ochraceum LE-BIN_3174, the white-rot fungus of the Steccherinaceae family (The Residual Polyporoid clade, Polyporales, Basidiomycota).</title>
        <authorList>
            <person name="Fedorova T.V."/>
            <person name="Glazunova O.A."/>
            <person name="Landesman E.O."/>
            <person name="Moiseenko K.V."/>
            <person name="Psurtseva N.V."/>
            <person name="Savinova O.S."/>
            <person name="Shakhova N.V."/>
            <person name="Tyazhelova T.V."/>
            <person name="Vasina D.V."/>
        </authorList>
    </citation>
    <scope>NUCLEOTIDE SEQUENCE [LARGE SCALE GENOMIC DNA]</scope>
    <source>
        <strain evidence="2 3">LE-BIN_3174</strain>
    </source>
</reference>
<proteinExistence type="predicted"/>
<evidence type="ECO:0000256" key="1">
    <source>
        <dbReference type="SAM" id="MobiDB-lite"/>
    </source>
</evidence>
<gene>
    <name evidence="2" type="ORF">EIP91_009409</name>
</gene>
<feature type="compositionally biased region" description="Polar residues" evidence="1">
    <location>
        <begin position="1"/>
        <end position="11"/>
    </location>
</feature>
<sequence>MSHLTSDNKNVSVGPGRPMNSLVPPQEQSAGDSRSSIERAGAHCIFTGQPALVPPQEEKGHFPPLDGEKTIFEKGMDFVQDQMSKRPLTVDDERFPDADRDKSITDAVRAGAAGVTGEDLGIDEKRKIL</sequence>
<comment type="caution">
    <text evidence="2">The sequence shown here is derived from an EMBL/GenBank/DDBJ whole genome shotgun (WGS) entry which is preliminary data.</text>
</comment>
<evidence type="ECO:0000313" key="2">
    <source>
        <dbReference type="EMBL" id="TCD60845.1"/>
    </source>
</evidence>
<accession>A0A4R0R728</accession>
<feature type="region of interest" description="Disordered" evidence="1">
    <location>
        <begin position="1"/>
        <end position="38"/>
    </location>
</feature>
<keyword evidence="3" id="KW-1185">Reference proteome</keyword>
<evidence type="ECO:0000313" key="3">
    <source>
        <dbReference type="Proteomes" id="UP000292702"/>
    </source>
</evidence>
<dbReference type="AlphaFoldDB" id="A0A4R0R728"/>
<dbReference type="EMBL" id="RWJN01000536">
    <property type="protein sequence ID" value="TCD60845.1"/>
    <property type="molecule type" value="Genomic_DNA"/>
</dbReference>
<dbReference type="OrthoDB" id="2779013at2759"/>
<dbReference type="Proteomes" id="UP000292702">
    <property type="component" value="Unassembled WGS sequence"/>
</dbReference>
<dbReference type="STRING" id="92696.A0A4R0R728"/>
<protein>
    <submittedName>
        <fullName evidence="2">Uncharacterized protein</fullName>
    </submittedName>
</protein>
<organism evidence="2 3">
    <name type="scientific">Steccherinum ochraceum</name>
    <dbReference type="NCBI Taxonomy" id="92696"/>
    <lineage>
        <taxon>Eukaryota</taxon>
        <taxon>Fungi</taxon>
        <taxon>Dikarya</taxon>
        <taxon>Basidiomycota</taxon>
        <taxon>Agaricomycotina</taxon>
        <taxon>Agaricomycetes</taxon>
        <taxon>Polyporales</taxon>
        <taxon>Steccherinaceae</taxon>
        <taxon>Steccherinum</taxon>
    </lineage>
</organism>